<comment type="caution">
    <text evidence="2">The sequence shown here is derived from an EMBL/GenBank/DDBJ whole genome shotgun (WGS) entry which is preliminary data.</text>
</comment>
<reference evidence="2 3" key="1">
    <citation type="journal article" date="2021" name="Elife">
        <title>Chloroplast acquisition without the gene transfer in kleptoplastic sea slugs, Plakobranchus ocellatus.</title>
        <authorList>
            <person name="Maeda T."/>
            <person name="Takahashi S."/>
            <person name="Yoshida T."/>
            <person name="Shimamura S."/>
            <person name="Takaki Y."/>
            <person name="Nagai Y."/>
            <person name="Toyoda A."/>
            <person name="Suzuki Y."/>
            <person name="Arimoto A."/>
            <person name="Ishii H."/>
            <person name="Satoh N."/>
            <person name="Nishiyama T."/>
            <person name="Hasebe M."/>
            <person name="Maruyama T."/>
            <person name="Minagawa J."/>
            <person name="Obokata J."/>
            <person name="Shigenobu S."/>
        </authorList>
    </citation>
    <scope>NUCLEOTIDE SEQUENCE [LARGE SCALE GENOMIC DNA]</scope>
</reference>
<keyword evidence="1" id="KW-0233">DNA recombination</keyword>
<dbReference type="GO" id="GO:0015074">
    <property type="term" value="P:DNA integration"/>
    <property type="evidence" value="ECO:0007669"/>
    <property type="project" value="InterPro"/>
</dbReference>
<sequence length="271" mass="30247">MGAVTARFLARVAGQLISMTKAIVPTKLLLRNVYRLLSLKKSWQDRLSITDNVQKDLIWWLESLDHWNGRAFKSVATEWLTLEVDASLEGWGSRLTDVSGHQKHAQGFWSSEMRQKHPNEREITAVLLSLKTFVTEKDLKSNSLRLQRTQLTQLSVYLQRTSSDLECGDTPVFRSLTSPSLGVGAATVSQILRKTLHAAGLADEYTARGFRAAGATAAIRSGCDPDSTRQIGRWASRDVFFNHYVYPGQARSYSKGGNIENNFQSRSLTAA</sequence>
<dbReference type="AlphaFoldDB" id="A0AAV4HIA7"/>
<dbReference type="InterPro" id="IPR011010">
    <property type="entry name" value="DNA_brk_join_enz"/>
</dbReference>
<evidence type="ECO:0000256" key="1">
    <source>
        <dbReference type="ARBA" id="ARBA00023172"/>
    </source>
</evidence>
<dbReference type="InterPro" id="IPR013762">
    <property type="entry name" value="Integrase-like_cat_sf"/>
</dbReference>
<protein>
    <submittedName>
        <fullName evidence="2">Pol polyprotein</fullName>
    </submittedName>
</protein>
<dbReference type="GO" id="GO:0003677">
    <property type="term" value="F:DNA binding"/>
    <property type="evidence" value="ECO:0007669"/>
    <property type="project" value="InterPro"/>
</dbReference>
<organism evidence="2 3">
    <name type="scientific">Elysia marginata</name>
    <dbReference type="NCBI Taxonomy" id="1093978"/>
    <lineage>
        <taxon>Eukaryota</taxon>
        <taxon>Metazoa</taxon>
        <taxon>Spiralia</taxon>
        <taxon>Lophotrochozoa</taxon>
        <taxon>Mollusca</taxon>
        <taxon>Gastropoda</taxon>
        <taxon>Heterobranchia</taxon>
        <taxon>Euthyneura</taxon>
        <taxon>Panpulmonata</taxon>
        <taxon>Sacoglossa</taxon>
        <taxon>Placobranchoidea</taxon>
        <taxon>Plakobranchidae</taxon>
        <taxon>Elysia</taxon>
    </lineage>
</organism>
<proteinExistence type="predicted"/>
<dbReference type="EMBL" id="BMAT01009036">
    <property type="protein sequence ID" value="GFR97329.1"/>
    <property type="molecule type" value="Genomic_DNA"/>
</dbReference>
<gene>
    <name evidence="2" type="ORF">ElyMa_004475000</name>
</gene>
<evidence type="ECO:0000313" key="2">
    <source>
        <dbReference type="EMBL" id="GFR97329.1"/>
    </source>
</evidence>
<dbReference type="InterPro" id="IPR052055">
    <property type="entry name" value="Hepadnavirus_pol/RT"/>
</dbReference>
<dbReference type="SUPFAM" id="SSF56349">
    <property type="entry name" value="DNA breaking-rejoining enzymes"/>
    <property type="match status" value="1"/>
</dbReference>
<dbReference type="GO" id="GO:0006310">
    <property type="term" value="P:DNA recombination"/>
    <property type="evidence" value="ECO:0007669"/>
    <property type="project" value="UniProtKB-KW"/>
</dbReference>
<dbReference type="Proteomes" id="UP000762676">
    <property type="component" value="Unassembled WGS sequence"/>
</dbReference>
<name>A0AAV4HIA7_9GAST</name>
<accession>A0AAV4HIA7</accession>
<dbReference type="Gene3D" id="1.10.443.10">
    <property type="entry name" value="Intergrase catalytic core"/>
    <property type="match status" value="1"/>
</dbReference>
<dbReference type="PANTHER" id="PTHR33050:SF7">
    <property type="entry name" value="RIBONUCLEASE H"/>
    <property type="match status" value="1"/>
</dbReference>
<dbReference type="PANTHER" id="PTHR33050">
    <property type="entry name" value="REVERSE TRANSCRIPTASE DOMAIN-CONTAINING PROTEIN"/>
    <property type="match status" value="1"/>
</dbReference>
<evidence type="ECO:0000313" key="3">
    <source>
        <dbReference type="Proteomes" id="UP000762676"/>
    </source>
</evidence>
<keyword evidence="3" id="KW-1185">Reference proteome</keyword>